<dbReference type="OrthoDB" id="8203325at2"/>
<dbReference type="SUPFAM" id="SSF52141">
    <property type="entry name" value="Uracil-DNA glycosylase-like"/>
    <property type="match status" value="1"/>
</dbReference>
<dbReference type="Gene3D" id="3.40.470.10">
    <property type="entry name" value="Uracil-DNA glycosylase-like domain"/>
    <property type="match status" value="1"/>
</dbReference>
<dbReference type="RefSeq" id="WP_130447031.1">
    <property type="nucleotide sequence ID" value="NZ_SHKR01000014.1"/>
</dbReference>
<dbReference type="InterPro" id="IPR036895">
    <property type="entry name" value="Uracil-DNA_glycosylase-like_sf"/>
</dbReference>
<sequence length="260" mass="28629">MAMLDFDPGPPDTVAQHFANVPSYADVQELFWYDWGPVFYRGRLDGSGRLLAVASDPGPTERIAGRTLVGDAGQRVQGFLTKLGLTVSYTLVNAYSYALIPSRAQQAAPLLSRPDQLTWRNTLLQLITGPQLQAIVAFGVQARSAVHLWTDKPDVPVFEVPHPSSRNAKALVDGWRAAITELRTIVTPDPDGDNTGANYGPKFLETDYAAVPPRDLPFGVPPWLGNDAWGRHDKPRHNNSVERPDTDVLNTLVWRAPKLD</sequence>
<evidence type="ECO:0000313" key="2">
    <source>
        <dbReference type="Proteomes" id="UP000292027"/>
    </source>
</evidence>
<dbReference type="Proteomes" id="UP000292027">
    <property type="component" value="Unassembled WGS sequence"/>
</dbReference>
<accession>A0A4Q7WQH7</accession>
<proteinExistence type="predicted"/>
<name>A0A4Q7WQH7_9ACTN</name>
<keyword evidence="2" id="KW-1185">Reference proteome</keyword>
<comment type="caution">
    <text evidence="1">The sequence shown here is derived from an EMBL/GenBank/DDBJ whole genome shotgun (WGS) entry which is preliminary data.</text>
</comment>
<gene>
    <name evidence="1" type="ORF">EV645_5709</name>
</gene>
<dbReference type="EMBL" id="SHKR01000014">
    <property type="protein sequence ID" value="RZU12440.1"/>
    <property type="molecule type" value="Genomic_DNA"/>
</dbReference>
<evidence type="ECO:0000313" key="1">
    <source>
        <dbReference type="EMBL" id="RZU12440.1"/>
    </source>
</evidence>
<dbReference type="AlphaFoldDB" id="A0A4Q7WQH7"/>
<protein>
    <submittedName>
        <fullName evidence="1">Uracil-DNA glycosylase</fullName>
    </submittedName>
</protein>
<reference evidence="1 2" key="1">
    <citation type="journal article" date="2015" name="Stand. Genomic Sci.">
        <title>Genomic Encyclopedia of Bacterial and Archaeal Type Strains, Phase III: the genomes of soil and plant-associated and newly described type strains.</title>
        <authorList>
            <person name="Whitman W.B."/>
            <person name="Woyke T."/>
            <person name="Klenk H.P."/>
            <person name="Zhou Y."/>
            <person name="Lilburn T.G."/>
            <person name="Beck B.J."/>
            <person name="De Vos P."/>
            <person name="Vandamme P."/>
            <person name="Eisen J.A."/>
            <person name="Garrity G."/>
            <person name="Hugenholtz P."/>
            <person name="Kyrpides N.C."/>
        </authorList>
    </citation>
    <scope>NUCLEOTIDE SEQUENCE [LARGE SCALE GENOMIC DNA]</scope>
    <source>
        <strain evidence="1 2">VKM Ac-2540</strain>
    </source>
</reference>
<organism evidence="1 2">
    <name type="scientific">Kribbella rubisoli</name>
    <dbReference type="NCBI Taxonomy" id="3075929"/>
    <lineage>
        <taxon>Bacteria</taxon>
        <taxon>Bacillati</taxon>
        <taxon>Actinomycetota</taxon>
        <taxon>Actinomycetes</taxon>
        <taxon>Propionibacteriales</taxon>
        <taxon>Kribbellaceae</taxon>
        <taxon>Kribbella</taxon>
    </lineage>
</organism>